<protein>
    <submittedName>
        <fullName evidence="5">MarR family transcriptional regulator</fullName>
    </submittedName>
</protein>
<keyword evidence="3" id="KW-0804">Transcription</keyword>
<dbReference type="EMBL" id="JAHBBD010000011">
    <property type="protein sequence ID" value="MBW3082947.1"/>
    <property type="molecule type" value="Genomic_DNA"/>
</dbReference>
<gene>
    <name evidence="5" type="ORF">KIH73_06105</name>
</gene>
<dbReference type="RefSeq" id="WP_219081590.1">
    <property type="nucleotide sequence ID" value="NZ_JAHBBD010000011.1"/>
</dbReference>
<evidence type="ECO:0000256" key="1">
    <source>
        <dbReference type="ARBA" id="ARBA00023015"/>
    </source>
</evidence>
<organism evidence="5 6">
    <name type="scientific">Bifidobacterium phasiani</name>
    <dbReference type="NCBI Taxonomy" id="2834431"/>
    <lineage>
        <taxon>Bacteria</taxon>
        <taxon>Bacillati</taxon>
        <taxon>Actinomycetota</taxon>
        <taxon>Actinomycetes</taxon>
        <taxon>Bifidobacteriales</taxon>
        <taxon>Bifidobacteriaceae</taxon>
        <taxon>Bifidobacterium</taxon>
    </lineage>
</organism>
<dbReference type="Proteomes" id="UP000812844">
    <property type="component" value="Unassembled WGS sequence"/>
</dbReference>
<dbReference type="PROSITE" id="PS50995">
    <property type="entry name" value="HTH_MARR_2"/>
    <property type="match status" value="1"/>
</dbReference>
<comment type="caution">
    <text evidence="5">The sequence shown here is derived from an EMBL/GenBank/DDBJ whole genome shotgun (WGS) entry which is preliminary data.</text>
</comment>
<evidence type="ECO:0000313" key="6">
    <source>
        <dbReference type="Proteomes" id="UP000812844"/>
    </source>
</evidence>
<evidence type="ECO:0000256" key="2">
    <source>
        <dbReference type="ARBA" id="ARBA00023125"/>
    </source>
</evidence>
<name>A0ABS6W939_9BIFI</name>
<evidence type="ECO:0000256" key="3">
    <source>
        <dbReference type="ARBA" id="ARBA00023163"/>
    </source>
</evidence>
<reference evidence="5 6" key="1">
    <citation type="submission" date="2021-05" db="EMBL/GenBank/DDBJ databases">
        <title>Phylogenetic classification of ten novel species belonging to the genus Bifidobacterium comprising B. colchicus sp. nov., B. abeli sp. nov., B. bicoloris sp. nov., B. guerezis sp. nov., B. rosaliae sp. nov., B. santillanensis sp. nov., B. argentati sp. nov., B. amazzoni sp. nov., B. pluviali sp. nov., and B. pinnaculum sp. nov.</title>
        <authorList>
            <person name="Lugli G.A."/>
            <person name="Ruiz Garcia L."/>
            <person name="Margolles A."/>
            <person name="Ventura M."/>
        </authorList>
    </citation>
    <scope>NUCLEOTIDE SEQUENCE [LARGE SCALE GENOMIC DNA]</scope>
    <source>
        <strain evidence="5 6">6T3</strain>
    </source>
</reference>
<keyword evidence="1" id="KW-0805">Transcription regulation</keyword>
<proteinExistence type="predicted"/>
<accession>A0ABS6W939</accession>
<dbReference type="InterPro" id="IPR000835">
    <property type="entry name" value="HTH_MarR-typ"/>
</dbReference>
<dbReference type="SMART" id="SM00347">
    <property type="entry name" value="HTH_MARR"/>
    <property type="match status" value="1"/>
</dbReference>
<dbReference type="PANTHER" id="PTHR42756:SF1">
    <property type="entry name" value="TRANSCRIPTIONAL REPRESSOR OF EMRAB OPERON"/>
    <property type="match status" value="1"/>
</dbReference>
<evidence type="ECO:0000313" key="5">
    <source>
        <dbReference type="EMBL" id="MBW3082947.1"/>
    </source>
</evidence>
<feature type="domain" description="HTH marR-type" evidence="4">
    <location>
        <begin position="1"/>
        <end position="138"/>
    </location>
</feature>
<dbReference type="PANTHER" id="PTHR42756">
    <property type="entry name" value="TRANSCRIPTIONAL REGULATOR, MARR"/>
    <property type="match status" value="1"/>
</dbReference>
<evidence type="ECO:0000259" key="4">
    <source>
        <dbReference type="PROSITE" id="PS50995"/>
    </source>
</evidence>
<sequence>MRQGHFRDIGRCVSIIDRLMRMYYDHGLADYEIGWGQQFYAEYIHDHPGASAQEMVWCIRVDKATLTKSIRRLVEIGYVTVVQDERDHRVKRLYLTGKGRPAVARVKRIHDEFYDTLCKGIPPQDVEAAERTLERMMENLNGAVWHRMEEQHGA</sequence>
<dbReference type="Pfam" id="PF01047">
    <property type="entry name" value="MarR"/>
    <property type="match status" value="1"/>
</dbReference>
<keyword evidence="6" id="KW-1185">Reference proteome</keyword>
<keyword evidence="2" id="KW-0238">DNA-binding</keyword>